<reference evidence="13 14" key="2">
    <citation type="submission" date="2009-02" db="EMBL/GenBank/DDBJ databases">
        <title>Draft genome sequence of Clostridium methylpentosum (DSM 5476).</title>
        <authorList>
            <person name="Sudarsanam P."/>
            <person name="Ley R."/>
            <person name="Guruge J."/>
            <person name="Turnbaugh P.J."/>
            <person name="Mahowald M."/>
            <person name="Liep D."/>
            <person name="Gordon J."/>
        </authorList>
    </citation>
    <scope>NUCLEOTIDE SEQUENCE [LARGE SCALE GENOMIC DNA]</scope>
    <source>
        <strain evidence="13 14">DSM 5476</strain>
    </source>
</reference>
<comment type="catalytic activity">
    <reaction evidence="8 9 10">
        <text>2-[(2R,5Z)-2-carboxy-4-methylthiazol-5(2H)-ylidene]ethyl phosphate + 4-amino-2-methyl-5-(diphosphooxymethyl)pyrimidine + 2 H(+) = thiamine phosphate + CO2 + diphosphate</text>
        <dbReference type="Rhea" id="RHEA:47844"/>
        <dbReference type="ChEBI" id="CHEBI:15378"/>
        <dbReference type="ChEBI" id="CHEBI:16526"/>
        <dbReference type="ChEBI" id="CHEBI:33019"/>
        <dbReference type="ChEBI" id="CHEBI:37575"/>
        <dbReference type="ChEBI" id="CHEBI:57841"/>
        <dbReference type="ChEBI" id="CHEBI:62899"/>
        <dbReference type="EC" id="2.5.1.3"/>
    </reaction>
</comment>
<evidence type="ECO:0000256" key="4">
    <source>
        <dbReference type="ARBA" id="ARBA00022842"/>
    </source>
</evidence>
<dbReference type="InterPro" id="IPR036206">
    <property type="entry name" value="ThiamineP_synth_sf"/>
</dbReference>
<evidence type="ECO:0000313" key="13">
    <source>
        <dbReference type="EMBL" id="EEG28652.1"/>
    </source>
</evidence>
<evidence type="ECO:0000256" key="8">
    <source>
        <dbReference type="ARBA" id="ARBA00047883"/>
    </source>
</evidence>
<dbReference type="HOGENOM" id="CLU_018272_3_2_9"/>
<dbReference type="GO" id="GO:0000287">
    <property type="term" value="F:magnesium ion binding"/>
    <property type="evidence" value="ECO:0007669"/>
    <property type="project" value="UniProtKB-UniRule"/>
</dbReference>
<evidence type="ECO:0000256" key="11">
    <source>
        <dbReference type="RuleBase" id="RU004253"/>
    </source>
</evidence>
<comment type="similarity">
    <text evidence="9 10">Belongs to the thiamine-phosphate synthase family.</text>
</comment>
<dbReference type="eggNOG" id="COG0352">
    <property type="taxonomic scope" value="Bacteria"/>
</dbReference>
<protein>
    <recommendedName>
        <fullName evidence="9">Thiamine-phosphate synthase</fullName>
        <shortName evidence="9">TP synthase</shortName>
        <shortName evidence="9">TPS</shortName>
        <ecNumber evidence="9">2.5.1.3</ecNumber>
    </recommendedName>
    <alternativeName>
        <fullName evidence="9">Thiamine-phosphate pyrophosphorylase</fullName>
        <shortName evidence="9">TMP pyrophosphorylase</shortName>
        <shortName evidence="9">TMP-PPase</shortName>
    </alternativeName>
</protein>
<feature type="binding site" evidence="9">
    <location>
        <position position="95"/>
    </location>
    <ligand>
        <name>Mg(2+)</name>
        <dbReference type="ChEBI" id="CHEBI:18420"/>
    </ligand>
</feature>
<comment type="caution">
    <text evidence="13">The sequence shown here is derived from an EMBL/GenBank/DDBJ whole genome shotgun (WGS) entry which is preliminary data.</text>
</comment>
<dbReference type="AlphaFoldDB" id="C0EIR5"/>
<sequence>MFDQEKLRRALRLYAVTSRNWLGKWTLAEQVEQALRGGATMVQLREKTLGDDELLLEAQAIRLVTAQYGSPLILNDRPDLVERCGADGVHIGQGDCSAKQARREIGPERILGISAHSVDEALRAQEEGADYLGVGAAFGSATKTDAVTTSPDVIRAICHAVEIPVVAIGGIEQENIHKLSGCGLAGVAVVSALFAQPDVREAAQRMRVLSERVTAG</sequence>
<evidence type="ECO:0000259" key="12">
    <source>
        <dbReference type="Pfam" id="PF02581"/>
    </source>
</evidence>
<dbReference type="Proteomes" id="UP000003340">
    <property type="component" value="Unassembled WGS sequence"/>
</dbReference>
<proteinExistence type="inferred from homology"/>
<dbReference type="CDD" id="cd00564">
    <property type="entry name" value="TMP_TenI"/>
    <property type="match status" value="1"/>
</dbReference>
<gene>
    <name evidence="9 13" type="primary">thiE</name>
    <name evidence="13" type="ORF">CLOSTMETH_03760</name>
</gene>
<dbReference type="EC" id="2.5.1.3" evidence="9"/>
<evidence type="ECO:0000256" key="1">
    <source>
        <dbReference type="ARBA" id="ARBA00005165"/>
    </source>
</evidence>
<dbReference type="GO" id="GO:0009228">
    <property type="term" value="P:thiamine biosynthetic process"/>
    <property type="evidence" value="ECO:0007669"/>
    <property type="project" value="UniProtKB-KW"/>
</dbReference>
<evidence type="ECO:0000256" key="5">
    <source>
        <dbReference type="ARBA" id="ARBA00022977"/>
    </source>
</evidence>
<comment type="cofactor">
    <cofactor evidence="9">
        <name>Mg(2+)</name>
        <dbReference type="ChEBI" id="CHEBI:18420"/>
    </cofactor>
    <text evidence="9">Binds 1 Mg(2+) ion per subunit.</text>
</comment>
<feature type="binding site" evidence="9">
    <location>
        <position position="76"/>
    </location>
    <ligand>
        <name>Mg(2+)</name>
        <dbReference type="ChEBI" id="CHEBI:18420"/>
    </ligand>
</feature>
<dbReference type="EMBL" id="ACEC01000129">
    <property type="protein sequence ID" value="EEG28652.1"/>
    <property type="molecule type" value="Genomic_DNA"/>
</dbReference>
<dbReference type="PANTHER" id="PTHR20857">
    <property type="entry name" value="THIAMINE-PHOSPHATE PYROPHOSPHORYLASE"/>
    <property type="match status" value="1"/>
</dbReference>
<dbReference type="STRING" id="537013.CLOSTMETH_03760"/>
<dbReference type="GO" id="GO:0005737">
    <property type="term" value="C:cytoplasm"/>
    <property type="evidence" value="ECO:0007669"/>
    <property type="project" value="TreeGrafter"/>
</dbReference>
<feature type="binding site" evidence="9">
    <location>
        <begin position="43"/>
        <end position="47"/>
    </location>
    <ligand>
        <name>4-amino-2-methyl-5-(diphosphooxymethyl)pyrimidine</name>
        <dbReference type="ChEBI" id="CHEBI:57841"/>
    </ligand>
</feature>
<feature type="binding site" evidence="9">
    <location>
        <begin position="190"/>
        <end position="191"/>
    </location>
    <ligand>
        <name>2-[(2R,5Z)-2-carboxy-4-methylthiazol-5(2H)-ylidene]ethyl phosphate</name>
        <dbReference type="ChEBI" id="CHEBI:62899"/>
    </ligand>
</feature>
<dbReference type="InterPro" id="IPR022998">
    <property type="entry name" value="ThiamineP_synth_TenI"/>
</dbReference>
<evidence type="ECO:0000256" key="9">
    <source>
        <dbReference type="HAMAP-Rule" id="MF_00097"/>
    </source>
</evidence>
<evidence type="ECO:0000256" key="10">
    <source>
        <dbReference type="RuleBase" id="RU003826"/>
    </source>
</evidence>
<dbReference type="PANTHER" id="PTHR20857:SF15">
    <property type="entry name" value="THIAMINE-PHOSPHATE SYNTHASE"/>
    <property type="match status" value="1"/>
</dbReference>
<comment type="function">
    <text evidence="9">Condenses 4-methyl-5-(beta-hydroxyethyl)thiazole monophosphate (THZ-P) and 2-methyl-4-amino-5-hydroxymethyl pyrimidine pyrophosphate (HMP-PP) to form thiamine monophosphate (TMP).</text>
</comment>
<feature type="binding site" evidence="9">
    <location>
        <position position="143"/>
    </location>
    <ligand>
        <name>4-amino-2-methyl-5-(diphosphooxymethyl)pyrimidine</name>
        <dbReference type="ChEBI" id="CHEBI:57841"/>
    </ligand>
</feature>
<comment type="pathway">
    <text evidence="1 9 11">Cofactor biosynthesis; thiamine diphosphate biosynthesis; thiamine phosphate from 4-amino-2-methyl-5-diphosphomethylpyrimidine and 4-methyl-5-(2-phosphoethyl)-thiazole: step 1/1.</text>
</comment>
<dbReference type="FunFam" id="3.20.20.70:FF:000096">
    <property type="entry name" value="Thiamine-phosphate synthase"/>
    <property type="match status" value="1"/>
</dbReference>
<dbReference type="InterPro" id="IPR013785">
    <property type="entry name" value="Aldolase_TIM"/>
</dbReference>
<comment type="catalytic activity">
    <reaction evidence="7 9 10">
        <text>2-(2-carboxy-4-methylthiazol-5-yl)ethyl phosphate + 4-amino-2-methyl-5-(diphosphooxymethyl)pyrimidine + 2 H(+) = thiamine phosphate + CO2 + diphosphate</text>
        <dbReference type="Rhea" id="RHEA:47848"/>
        <dbReference type="ChEBI" id="CHEBI:15378"/>
        <dbReference type="ChEBI" id="CHEBI:16526"/>
        <dbReference type="ChEBI" id="CHEBI:33019"/>
        <dbReference type="ChEBI" id="CHEBI:37575"/>
        <dbReference type="ChEBI" id="CHEBI:57841"/>
        <dbReference type="ChEBI" id="CHEBI:62890"/>
        <dbReference type="EC" id="2.5.1.3"/>
    </reaction>
</comment>
<keyword evidence="3 9" id="KW-0479">Metal-binding</keyword>
<evidence type="ECO:0000256" key="6">
    <source>
        <dbReference type="ARBA" id="ARBA00047334"/>
    </source>
</evidence>
<dbReference type="GO" id="GO:0009229">
    <property type="term" value="P:thiamine diphosphate biosynthetic process"/>
    <property type="evidence" value="ECO:0007669"/>
    <property type="project" value="UniProtKB-UniRule"/>
</dbReference>
<dbReference type="UniPathway" id="UPA00060">
    <property type="reaction ID" value="UER00141"/>
</dbReference>
<keyword evidence="2 9" id="KW-0808">Transferase</keyword>
<dbReference type="Gene3D" id="3.20.20.70">
    <property type="entry name" value="Aldolase class I"/>
    <property type="match status" value="1"/>
</dbReference>
<evidence type="ECO:0000313" key="14">
    <source>
        <dbReference type="Proteomes" id="UP000003340"/>
    </source>
</evidence>
<keyword evidence="5 9" id="KW-0784">Thiamine biosynthesis</keyword>
<feature type="binding site" evidence="9">
    <location>
        <position position="170"/>
    </location>
    <ligand>
        <name>2-[(2R,5Z)-2-carboxy-4-methylthiazol-5(2H)-ylidene]ethyl phosphate</name>
        <dbReference type="ChEBI" id="CHEBI:62899"/>
    </ligand>
</feature>
<reference evidence="13 14" key="1">
    <citation type="submission" date="2009-01" db="EMBL/GenBank/DDBJ databases">
        <authorList>
            <person name="Fulton L."/>
            <person name="Clifton S."/>
            <person name="Fulton B."/>
            <person name="Xu J."/>
            <person name="Minx P."/>
            <person name="Pepin K.H."/>
            <person name="Johnson M."/>
            <person name="Bhonagiri V."/>
            <person name="Nash W.E."/>
            <person name="Mardis E.R."/>
            <person name="Wilson R.K."/>
        </authorList>
    </citation>
    <scope>NUCLEOTIDE SEQUENCE [LARGE SCALE GENOMIC DNA]</scope>
    <source>
        <strain evidence="13 14">DSM 5476</strain>
    </source>
</reference>
<feature type="binding site" evidence="9">
    <location>
        <position position="114"/>
    </location>
    <ligand>
        <name>4-amino-2-methyl-5-(diphosphooxymethyl)pyrimidine</name>
        <dbReference type="ChEBI" id="CHEBI:57841"/>
    </ligand>
</feature>
<accession>C0EIR5</accession>
<name>C0EIR5_9FIRM</name>
<feature type="domain" description="Thiamine phosphate synthase/TenI" evidence="12">
    <location>
        <begin position="13"/>
        <end position="193"/>
    </location>
</feature>
<feature type="binding site" evidence="9">
    <location>
        <position position="75"/>
    </location>
    <ligand>
        <name>4-amino-2-methyl-5-(diphosphooxymethyl)pyrimidine</name>
        <dbReference type="ChEBI" id="CHEBI:57841"/>
    </ligand>
</feature>
<evidence type="ECO:0000256" key="7">
    <source>
        <dbReference type="ARBA" id="ARBA00047851"/>
    </source>
</evidence>
<dbReference type="InterPro" id="IPR034291">
    <property type="entry name" value="TMP_synthase"/>
</dbReference>
<dbReference type="NCBIfam" id="TIGR00693">
    <property type="entry name" value="thiE"/>
    <property type="match status" value="1"/>
</dbReference>
<dbReference type="Pfam" id="PF02581">
    <property type="entry name" value="TMP-TENI"/>
    <property type="match status" value="1"/>
</dbReference>
<comment type="catalytic activity">
    <reaction evidence="6 9 10">
        <text>4-methyl-5-(2-phosphooxyethyl)-thiazole + 4-amino-2-methyl-5-(diphosphooxymethyl)pyrimidine + H(+) = thiamine phosphate + diphosphate</text>
        <dbReference type="Rhea" id="RHEA:22328"/>
        <dbReference type="ChEBI" id="CHEBI:15378"/>
        <dbReference type="ChEBI" id="CHEBI:33019"/>
        <dbReference type="ChEBI" id="CHEBI:37575"/>
        <dbReference type="ChEBI" id="CHEBI:57841"/>
        <dbReference type="ChEBI" id="CHEBI:58296"/>
        <dbReference type="EC" id="2.5.1.3"/>
    </reaction>
</comment>
<evidence type="ECO:0000256" key="3">
    <source>
        <dbReference type="ARBA" id="ARBA00022723"/>
    </source>
</evidence>
<dbReference type="HAMAP" id="MF_00097">
    <property type="entry name" value="TMP_synthase"/>
    <property type="match status" value="1"/>
</dbReference>
<dbReference type="SUPFAM" id="SSF51391">
    <property type="entry name" value="Thiamin phosphate synthase"/>
    <property type="match status" value="1"/>
</dbReference>
<keyword evidence="14" id="KW-1185">Reference proteome</keyword>
<keyword evidence="4 9" id="KW-0460">Magnesium</keyword>
<evidence type="ECO:0000256" key="2">
    <source>
        <dbReference type="ARBA" id="ARBA00022679"/>
    </source>
</evidence>
<dbReference type="GO" id="GO:0004789">
    <property type="term" value="F:thiamine-phosphate diphosphorylase activity"/>
    <property type="evidence" value="ECO:0007669"/>
    <property type="project" value="UniProtKB-UniRule"/>
</dbReference>
<feature type="binding site" evidence="9">
    <location>
        <begin position="140"/>
        <end position="142"/>
    </location>
    <ligand>
        <name>2-[(2R,5Z)-2-carboxy-4-methylthiazol-5(2H)-ylidene]ethyl phosphate</name>
        <dbReference type="ChEBI" id="CHEBI:62899"/>
    </ligand>
</feature>
<organism evidence="13 14">
    <name type="scientific">[Clostridium] methylpentosum DSM 5476</name>
    <dbReference type="NCBI Taxonomy" id="537013"/>
    <lineage>
        <taxon>Bacteria</taxon>
        <taxon>Bacillati</taxon>
        <taxon>Bacillota</taxon>
        <taxon>Clostridia</taxon>
        <taxon>Eubacteriales</taxon>
        <taxon>Oscillospiraceae</taxon>
        <taxon>Oscillospiraceae incertae sedis</taxon>
    </lineage>
</organism>